<dbReference type="FunFam" id="3.20.20.80:FF:000022">
    <property type="entry name" value="Beta-glucosidase 11"/>
    <property type="match status" value="1"/>
</dbReference>
<evidence type="ECO:0000256" key="3">
    <source>
        <dbReference type="RuleBase" id="RU003690"/>
    </source>
</evidence>
<evidence type="ECO:0000313" key="6">
    <source>
        <dbReference type="Proteomes" id="UP000467840"/>
    </source>
</evidence>
<evidence type="ECO:0000256" key="4">
    <source>
        <dbReference type="SAM" id="SignalP"/>
    </source>
</evidence>
<accession>A0A6A6N075</accession>
<feature type="chain" id="PRO_5025512183" description="Beta-glucosidase" evidence="4">
    <location>
        <begin position="26"/>
        <end position="541"/>
    </location>
</feature>
<dbReference type="AlphaFoldDB" id="A0A6A6N075"/>
<organism evidence="5 6">
    <name type="scientific">Hevea brasiliensis</name>
    <name type="common">Para rubber tree</name>
    <name type="synonym">Siphonia brasiliensis</name>
    <dbReference type="NCBI Taxonomy" id="3981"/>
    <lineage>
        <taxon>Eukaryota</taxon>
        <taxon>Viridiplantae</taxon>
        <taxon>Streptophyta</taxon>
        <taxon>Embryophyta</taxon>
        <taxon>Tracheophyta</taxon>
        <taxon>Spermatophyta</taxon>
        <taxon>Magnoliopsida</taxon>
        <taxon>eudicotyledons</taxon>
        <taxon>Gunneridae</taxon>
        <taxon>Pentapetalae</taxon>
        <taxon>rosids</taxon>
        <taxon>fabids</taxon>
        <taxon>Malpighiales</taxon>
        <taxon>Euphorbiaceae</taxon>
        <taxon>Crotonoideae</taxon>
        <taxon>Micrandreae</taxon>
        <taxon>Hevea</taxon>
    </lineage>
</organism>
<evidence type="ECO:0000313" key="5">
    <source>
        <dbReference type="EMBL" id="KAF2319491.1"/>
    </source>
</evidence>
<protein>
    <recommendedName>
        <fullName evidence="7">Beta-glucosidase</fullName>
    </recommendedName>
</protein>
<keyword evidence="4" id="KW-0732">Signal</keyword>
<reference evidence="5 6" key="1">
    <citation type="journal article" date="2020" name="Mol. Plant">
        <title>The Chromosome-Based Rubber Tree Genome Provides New Insights into Spurge Genome Evolution and Rubber Biosynthesis.</title>
        <authorList>
            <person name="Liu J."/>
            <person name="Shi C."/>
            <person name="Shi C.C."/>
            <person name="Li W."/>
            <person name="Zhang Q.J."/>
            <person name="Zhang Y."/>
            <person name="Li K."/>
            <person name="Lu H.F."/>
            <person name="Shi C."/>
            <person name="Zhu S.T."/>
            <person name="Xiao Z.Y."/>
            <person name="Nan H."/>
            <person name="Yue Y."/>
            <person name="Zhu X.G."/>
            <person name="Wu Y."/>
            <person name="Hong X.N."/>
            <person name="Fan G.Y."/>
            <person name="Tong Y."/>
            <person name="Zhang D."/>
            <person name="Mao C.L."/>
            <person name="Liu Y.L."/>
            <person name="Hao S.J."/>
            <person name="Liu W.Q."/>
            <person name="Lv M.Q."/>
            <person name="Zhang H.B."/>
            <person name="Liu Y."/>
            <person name="Hu-Tang G.R."/>
            <person name="Wang J.P."/>
            <person name="Wang J.H."/>
            <person name="Sun Y.H."/>
            <person name="Ni S.B."/>
            <person name="Chen W.B."/>
            <person name="Zhang X.C."/>
            <person name="Jiao Y.N."/>
            <person name="Eichler E.E."/>
            <person name="Li G.H."/>
            <person name="Liu X."/>
            <person name="Gao L.Z."/>
        </authorList>
    </citation>
    <scope>NUCLEOTIDE SEQUENCE [LARGE SCALE GENOMIC DNA]</scope>
    <source>
        <strain evidence="6">cv. GT1</strain>
        <tissue evidence="5">Leaf</tissue>
    </source>
</reference>
<dbReference type="InterPro" id="IPR017853">
    <property type="entry name" value="GH"/>
</dbReference>
<dbReference type="PANTHER" id="PTHR10353:SF323">
    <property type="entry name" value="LINAMARASE"/>
    <property type="match status" value="1"/>
</dbReference>
<gene>
    <name evidence="5" type="ORF">GH714_016369</name>
</gene>
<dbReference type="Proteomes" id="UP000467840">
    <property type="component" value="Chromosome 10"/>
</dbReference>
<keyword evidence="6" id="KW-1185">Reference proteome</keyword>
<dbReference type="GO" id="GO:0005975">
    <property type="term" value="P:carbohydrate metabolic process"/>
    <property type="evidence" value="ECO:0007669"/>
    <property type="project" value="InterPro"/>
</dbReference>
<feature type="signal peptide" evidence="4">
    <location>
        <begin position="1"/>
        <end position="25"/>
    </location>
</feature>
<dbReference type="PANTHER" id="PTHR10353">
    <property type="entry name" value="GLYCOSYL HYDROLASE"/>
    <property type="match status" value="1"/>
</dbReference>
<name>A0A6A6N075_HEVBR</name>
<dbReference type="Pfam" id="PF00232">
    <property type="entry name" value="Glyco_hydro_1"/>
    <property type="match status" value="1"/>
</dbReference>
<dbReference type="EMBL" id="JAAGAX010000003">
    <property type="protein sequence ID" value="KAF2319491.1"/>
    <property type="molecule type" value="Genomic_DNA"/>
</dbReference>
<evidence type="ECO:0000256" key="1">
    <source>
        <dbReference type="ARBA" id="ARBA00010838"/>
    </source>
</evidence>
<evidence type="ECO:0008006" key="7">
    <source>
        <dbReference type="Google" id="ProtNLM"/>
    </source>
</evidence>
<dbReference type="GO" id="GO:0008422">
    <property type="term" value="F:beta-glucosidase activity"/>
    <property type="evidence" value="ECO:0007669"/>
    <property type="project" value="TreeGrafter"/>
</dbReference>
<comment type="caution">
    <text evidence="5">The sequence shown here is derived from an EMBL/GenBank/DDBJ whole genome shotgun (WGS) entry which is preliminary data.</text>
</comment>
<evidence type="ECO:0000256" key="2">
    <source>
        <dbReference type="ARBA" id="ARBA00022801"/>
    </source>
</evidence>
<proteinExistence type="inferred from homology"/>
<dbReference type="Gene3D" id="3.20.20.80">
    <property type="entry name" value="Glycosidases"/>
    <property type="match status" value="1"/>
</dbReference>
<sequence length="541" mass="62625">MITKHSLLLGILAVLLISLLAFTETATILLDEEHDVPRNFSRSYFPEDFTFGVSTSAYQVEGEANKKGRGPSVWDIFARESSERIKDQSNGDVAVDFYNRYAEDIQLMKDIGLNAFRFSISWSRIIPSGRVRDGVNEEGIEFYNKLINETKSKGLEPFVTIFHWDSPQALEDKYGGFLSRCIVDDFRDFADLCFQKFGDRVKHWMTLNEPWAVTGFGYDLGIHAPGRCSSWVNIQCSGGNSAAEPYIVAHHLLLSHAAAVQVYREKYQAEQKGEIGITLFTFWFEPFSNSIADREAAKTALDFMFGLFMHPMTYGHYPRSVQTLVGNKLQKFTCRESQLLKGSYDFVGLQYYTSYYAKANATVNPYYIRYTTDHRVTETPYGEDGKLIGPQAYSPWFYIYPKGIRHLLNYTKDTYNNPVIYITENGVDEYNNETLSWQEGTLDDHRIQYYKTHLWNVFGSIKEYNVNVKGYFAWSFMDNYEWNIGYTSRFGLYYVDYKDNMKRHPKNSASWFASFLDNRREWILPISSNVTKISSRASKYI</sequence>
<keyword evidence="2" id="KW-0378">Hydrolase</keyword>
<comment type="similarity">
    <text evidence="1 3">Belongs to the glycosyl hydrolase 1 family.</text>
</comment>
<dbReference type="InterPro" id="IPR001360">
    <property type="entry name" value="Glyco_hydro_1"/>
</dbReference>
<dbReference type="PRINTS" id="PR00131">
    <property type="entry name" value="GLHYDRLASE1"/>
</dbReference>
<dbReference type="SUPFAM" id="SSF51445">
    <property type="entry name" value="(Trans)glycosidases"/>
    <property type="match status" value="1"/>
</dbReference>